<reference evidence="7 8" key="1">
    <citation type="submission" date="2016-12" db="EMBL/GenBank/DDBJ databases">
        <title>Trade-off between light-utilization and light-protection in marine flavobacteria.</title>
        <authorList>
            <person name="Kumagai Y."/>
            <person name="Yoshizawa S."/>
            <person name="Kogure K."/>
            <person name="Iwasaki W."/>
        </authorList>
    </citation>
    <scope>NUCLEOTIDE SEQUENCE [LARGE SCALE GENOMIC DNA]</scope>
    <source>
        <strain evidence="7 8">KCTC 22729</strain>
    </source>
</reference>
<dbReference type="GO" id="GO:0015937">
    <property type="term" value="P:coenzyme A biosynthetic process"/>
    <property type="evidence" value="ECO:0007669"/>
    <property type="project" value="UniProtKB-UniRule"/>
</dbReference>
<dbReference type="PROSITE" id="PS51219">
    <property type="entry name" value="DPCK"/>
    <property type="match status" value="1"/>
</dbReference>
<accession>A0A2S7WFS3</accession>
<feature type="binding site" evidence="5">
    <location>
        <begin position="10"/>
        <end position="15"/>
    </location>
    <ligand>
        <name>ATP</name>
        <dbReference type="ChEBI" id="CHEBI:30616"/>
    </ligand>
</feature>
<keyword evidence="3 5" id="KW-0067">ATP-binding</keyword>
<dbReference type="UniPathway" id="UPA00241">
    <property type="reaction ID" value="UER00356"/>
</dbReference>
<dbReference type="GO" id="GO:0004140">
    <property type="term" value="F:dephospho-CoA kinase activity"/>
    <property type="evidence" value="ECO:0007669"/>
    <property type="project" value="UniProtKB-UniRule"/>
</dbReference>
<evidence type="ECO:0000256" key="3">
    <source>
        <dbReference type="ARBA" id="ARBA00022840"/>
    </source>
</evidence>
<name>A0A2S7WFS3_9FLAO</name>
<dbReference type="SUPFAM" id="SSF52540">
    <property type="entry name" value="P-loop containing nucleoside triphosphate hydrolases"/>
    <property type="match status" value="1"/>
</dbReference>
<organism evidence="7 8">
    <name type="scientific">Polaribacter gangjinensis</name>
    <dbReference type="NCBI Taxonomy" id="574710"/>
    <lineage>
        <taxon>Bacteria</taxon>
        <taxon>Pseudomonadati</taxon>
        <taxon>Bacteroidota</taxon>
        <taxon>Flavobacteriia</taxon>
        <taxon>Flavobacteriales</taxon>
        <taxon>Flavobacteriaceae</taxon>
    </lineage>
</organism>
<dbReference type="CDD" id="cd02022">
    <property type="entry name" value="DPCK"/>
    <property type="match status" value="1"/>
</dbReference>
<dbReference type="Proteomes" id="UP000237608">
    <property type="component" value="Unassembled WGS sequence"/>
</dbReference>
<evidence type="ECO:0000256" key="6">
    <source>
        <dbReference type="NCBIfam" id="TIGR00152"/>
    </source>
</evidence>
<dbReference type="NCBIfam" id="TIGR00152">
    <property type="entry name" value="dephospho-CoA kinase"/>
    <property type="match status" value="1"/>
</dbReference>
<dbReference type="AlphaFoldDB" id="A0A2S7WFS3"/>
<keyword evidence="8" id="KW-1185">Reference proteome</keyword>
<keyword evidence="5" id="KW-0963">Cytoplasm</keyword>
<comment type="subcellular location">
    <subcellularLocation>
        <location evidence="5">Cytoplasm</location>
    </subcellularLocation>
</comment>
<proteinExistence type="inferred from homology"/>
<evidence type="ECO:0000313" key="7">
    <source>
        <dbReference type="EMBL" id="PQJ76141.1"/>
    </source>
</evidence>
<evidence type="ECO:0000256" key="2">
    <source>
        <dbReference type="ARBA" id="ARBA00022741"/>
    </source>
</evidence>
<evidence type="ECO:0000256" key="4">
    <source>
        <dbReference type="ARBA" id="ARBA00022993"/>
    </source>
</evidence>
<comment type="function">
    <text evidence="5">Catalyzes the phosphorylation of the 3'-hydroxyl group of dephosphocoenzyme A to form coenzyme A.</text>
</comment>
<evidence type="ECO:0000256" key="5">
    <source>
        <dbReference type="HAMAP-Rule" id="MF_00376"/>
    </source>
</evidence>
<comment type="pathway">
    <text evidence="5">Cofactor biosynthesis; coenzyme A biosynthesis; CoA from (R)-pantothenate: step 5/5.</text>
</comment>
<gene>
    <name evidence="5" type="primary">coaE</name>
    <name evidence="7" type="ORF">BTO13_04875</name>
</gene>
<comment type="caution">
    <text evidence="7">The sequence shown here is derived from an EMBL/GenBank/DDBJ whole genome shotgun (WGS) entry which is preliminary data.</text>
</comment>
<keyword evidence="2 5" id="KW-0547">Nucleotide-binding</keyword>
<keyword evidence="5 7" id="KW-0418">Kinase</keyword>
<dbReference type="InterPro" id="IPR001977">
    <property type="entry name" value="Depp_CoAkinase"/>
</dbReference>
<keyword evidence="4 5" id="KW-0173">Coenzyme A biosynthesis</keyword>
<keyword evidence="5" id="KW-0808">Transferase</keyword>
<dbReference type="PANTHER" id="PTHR10695">
    <property type="entry name" value="DEPHOSPHO-COA KINASE-RELATED"/>
    <property type="match status" value="1"/>
</dbReference>
<evidence type="ECO:0000313" key="8">
    <source>
        <dbReference type="Proteomes" id="UP000237608"/>
    </source>
</evidence>
<dbReference type="OrthoDB" id="9812943at2"/>
<dbReference type="GO" id="GO:0005524">
    <property type="term" value="F:ATP binding"/>
    <property type="evidence" value="ECO:0007669"/>
    <property type="project" value="UniProtKB-UniRule"/>
</dbReference>
<comment type="similarity">
    <text evidence="1 5">Belongs to the CoaE family.</text>
</comment>
<dbReference type="Pfam" id="PF01121">
    <property type="entry name" value="CoaE"/>
    <property type="match status" value="1"/>
</dbReference>
<sequence>MIVGLTGGIGSGKSTVAKLFAKYPNTAIYIADEEAKKLMNSSKIIAEKLIFEFGNETYQKGKLQRDFLAKIVFQNPEKLAKLNAIVHPEVRKHFQDFIKINQDKSLVFYENAILFESKSNLICDVIITVFATLSVRVERVMQRDHCTEEAVMNRINNQMSEEAKMLQSNYIINNDTLLHTQNQVKNIHNILTEKRITI</sequence>
<dbReference type="EMBL" id="MSCL01000001">
    <property type="protein sequence ID" value="PQJ76141.1"/>
    <property type="molecule type" value="Genomic_DNA"/>
</dbReference>
<dbReference type="EC" id="2.7.1.24" evidence="5 6"/>
<dbReference type="Gene3D" id="3.40.50.300">
    <property type="entry name" value="P-loop containing nucleotide triphosphate hydrolases"/>
    <property type="match status" value="1"/>
</dbReference>
<comment type="catalytic activity">
    <reaction evidence="5">
        <text>3'-dephospho-CoA + ATP = ADP + CoA + H(+)</text>
        <dbReference type="Rhea" id="RHEA:18245"/>
        <dbReference type="ChEBI" id="CHEBI:15378"/>
        <dbReference type="ChEBI" id="CHEBI:30616"/>
        <dbReference type="ChEBI" id="CHEBI:57287"/>
        <dbReference type="ChEBI" id="CHEBI:57328"/>
        <dbReference type="ChEBI" id="CHEBI:456216"/>
        <dbReference type="EC" id="2.7.1.24"/>
    </reaction>
</comment>
<protein>
    <recommendedName>
        <fullName evidence="5 6">Dephospho-CoA kinase</fullName>
        <ecNumber evidence="5 6">2.7.1.24</ecNumber>
    </recommendedName>
    <alternativeName>
        <fullName evidence="5">Dephosphocoenzyme A kinase</fullName>
    </alternativeName>
</protein>
<dbReference type="InterPro" id="IPR027417">
    <property type="entry name" value="P-loop_NTPase"/>
</dbReference>
<dbReference type="GO" id="GO:0005737">
    <property type="term" value="C:cytoplasm"/>
    <property type="evidence" value="ECO:0007669"/>
    <property type="project" value="UniProtKB-SubCell"/>
</dbReference>
<dbReference type="HAMAP" id="MF_00376">
    <property type="entry name" value="Dephospho_CoA_kinase"/>
    <property type="match status" value="1"/>
</dbReference>
<evidence type="ECO:0000256" key="1">
    <source>
        <dbReference type="ARBA" id="ARBA00009018"/>
    </source>
</evidence>
<dbReference type="PANTHER" id="PTHR10695:SF46">
    <property type="entry name" value="BIFUNCTIONAL COENZYME A SYNTHASE-RELATED"/>
    <property type="match status" value="1"/>
</dbReference>